<dbReference type="RefSeq" id="WP_152279505.1">
    <property type="nucleotide sequence ID" value="NZ_WFKK01000001.1"/>
</dbReference>
<protein>
    <submittedName>
        <fullName evidence="2">Uncharacterized protein</fullName>
    </submittedName>
</protein>
<evidence type="ECO:0000256" key="1">
    <source>
        <dbReference type="SAM" id="SignalP"/>
    </source>
</evidence>
<organism evidence="2 3">
    <name type="scientific">Poseidonibacter ostreae</name>
    <dbReference type="NCBI Taxonomy" id="2654171"/>
    <lineage>
        <taxon>Bacteria</taxon>
        <taxon>Pseudomonadati</taxon>
        <taxon>Campylobacterota</taxon>
        <taxon>Epsilonproteobacteria</taxon>
        <taxon>Campylobacterales</taxon>
        <taxon>Arcobacteraceae</taxon>
        <taxon>Poseidonibacter</taxon>
    </lineage>
</organism>
<gene>
    <name evidence="2" type="ORF">GBG19_00770</name>
</gene>
<accession>A0A6L4WWH3</accession>
<dbReference type="Proteomes" id="UP000472839">
    <property type="component" value="Unassembled WGS sequence"/>
</dbReference>
<sequence length="81" mass="8768">MKKILTIVSLIGVFSIGLNANEDMNKKAINQGKALGETLSSLNISMNEKISGCDNKGILFKDKLKEVVITACTKEVVEQAK</sequence>
<dbReference type="AlphaFoldDB" id="A0A6L4WWH3"/>
<feature type="chain" id="PRO_5026960971" evidence="1">
    <location>
        <begin position="21"/>
        <end position="81"/>
    </location>
</feature>
<comment type="caution">
    <text evidence="2">The sequence shown here is derived from an EMBL/GenBank/DDBJ whole genome shotgun (WGS) entry which is preliminary data.</text>
</comment>
<evidence type="ECO:0000313" key="3">
    <source>
        <dbReference type="Proteomes" id="UP000472839"/>
    </source>
</evidence>
<proteinExistence type="predicted"/>
<evidence type="ECO:0000313" key="2">
    <source>
        <dbReference type="EMBL" id="KAB7891402.1"/>
    </source>
</evidence>
<reference evidence="2 3" key="1">
    <citation type="submission" date="2019-10" db="EMBL/GenBank/DDBJ databases">
        <title>Poseidonibacter ostreae sp. nov., isolated from the gut of the Ostrea denselamellosa.</title>
        <authorList>
            <person name="Choi A."/>
        </authorList>
    </citation>
    <scope>NUCLEOTIDE SEQUENCE [LARGE SCALE GENOMIC DNA]</scope>
    <source>
        <strain evidence="2 3">SJOD-M-33</strain>
    </source>
</reference>
<dbReference type="EMBL" id="WFKK01000001">
    <property type="protein sequence ID" value="KAB7891402.1"/>
    <property type="molecule type" value="Genomic_DNA"/>
</dbReference>
<name>A0A6L4WWH3_9BACT</name>
<keyword evidence="1" id="KW-0732">Signal</keyword>
<feature type="signal peptide" evidence="1">
    <location>
        <begin position="1"/>
        <end position="20"/>
    </location>
</feature>